<evidence type="ECO:0000313" key="2">
    <source>
        <dbReference type="EMBL" id="KAJ8663180.1"/>
    </source>
</evidence>
<evidence type="ECO:0000256" key="1">
    <source>
        <dbReference type="SAM" id="SignalP"/>
    </source>
</evidence>
<proteinExistence type="predicted"/>
<protein>
    <submittedName>
        <fullName evidence="2">Uncharacterized protein</fullName>
    </submittedName>
</protein>
<organism evidence="2 3">
    <name type="scientific">Lichtheimia ornata</name>
    <dbReference type="NCBI Taxonomy" id="688661"/>
    <lineage>
        <taxon>Eukaryota</taxon>
        <taxon>Fungi</taxon>
        <taxon>Fungi incertae sedis</taxon>
        <taxon>Mucoromycota</taxon>
        <taxon>Mucoromycotina</taxon>
        <taxon>Mucoromycetes</taxon>
        <taxon>Mucorales</taxon>
        <taxon>Lichtheimiaceae</taxon>
        <taxon>Lichtheimia</taxon>
    </lineage>
</organism>
<accession>A0AAD8DHY8</accession>
<feature type="signal peptide" evidence="1">
    <location>
        <begin position="1"/>
        <end position="24"/>
    </location>
</feature>
<reference evidence="2 3" key="1">
    <citation type="submission" date="2023-03" db="EMBL/GenBank/DDBJ databases">
        <title>Genome sequence of Lichtheimia ornata CBS 291.66.</title>
        <authorList>
            <person name="Mohabir J.T."/>
            <person name="Shea T.P."/>
            <person name="Kurbessoian T."/>
            <person name="Berby B."/>
            <person name="Fontaine J."/>
            <person name="Livny J."/>
            <person name="Gnirke A."/>
            <person name="Stajich J.E."/>
            <person name="Cuomo C.A."/>
        </authorList>
    </citation>
    <scope>NUCLEOTIDE SEQUENCE [LARGE SCALE GENOMIC DNA]</scope>
    <source>
        <strain evidence="2">CBS 291.66</strain>
    </source>
</reference>
<name>A0AAD8DHY8_9FUNG</name>
<sequence length="295" mass="33280">MRLASRHLLSITLISCALFGVSSAAFNEQQAVRIDDITPQSTTSVDAVAVTNALSEYYENIVDQVMATLTEEITLSAPRSFMSIHHLGTVHRSRCRTSFRSFVHALRDHLNLMRSNLLASIRPLVESNLPTILEHKDRHTATAGVSGLTEDILTLNQHIGNQLGLIANVDEAADIIINQSIPASLFEEQHQQLPQQPLPEQPPRWRQGGDQLVMGAHPRLQQPQDDDYADPLLWLDALRLEQEQQQEEEERPESIALSNWLRSWLSEIESILSVQFDERVQDATQSILEDFLLDE</sequence>
<dbReference type="AlphaFoldDB" id="A0AAD8DHY8"/>
<dbReference type="GeneID" id="83208775"/>
<gene>
    <name evidence="2" type="ORF">O0I10_001357</name>
</gene>
<dbReference type="EMBL" id="JARTCD010000003">
    <property type="protein sequence ID" value="KAJ8663180.1"/>
    <property type="molecule type" value="Genomic_DNA"/>
</dbReference>
<dbReference type="Proteomes" id="UP001234581">
    <property type="component" value="Unassembled WGS sequence"/>
</dbReference>
<evidence type="ECO:0000313" key="3">
    <source>
        <dbReference type="Proteomes" id="UP001234581"/>
    </source>
</evidence>
<feature type="chain" id="PRO_5042254262" evidence="1">
    <location>
        <begin position="25"/>
        <end position="295"/>
    </location>
</feature>
<comment type="caution">
    <text evidence="2">The sequence shown here is derived from an EMBL/GenBank/DDBJ whole genome shotgun (WGS) entry which is preliminary data.</text>
</comment>
<keyword evidence="1" id="KW-0732">Signal</keyword>
<keyword evidence="3" id="KW-1185">Reference proteome</keyword>
<dbReference type="RefSeq" id="XP_058348092.1">
    <property type="nucleotide sequence ID" value="XM_058481454.1"/>
</dbReference>